<name>A0A6A6BHG9_9PEZI</name>
<dbReference type="Gene3D" id="1.10.20.10">
    <property type="entry name" value="Histone, subunit A"/>
    <property type="match status" value="1"/>
</dbReference>
<keyword evidence="5 8" id="KW-0238">DNA-binding</keyword>
<comment type="subunit">
    <text evidence="8">The nucleosome is a histone octamer containing two molecules each of H2A, H2B, H3 and H4 assembled in one H3-H4 heterotetramer and two H2A-H2B heterodimers. The octamer wraps approximately 147 bp of DNA.</text>
</comment>
<dbReference type="Proteomes" id="UP000799438">
    <property type="component" value="Unassembled WGS sequence"/>
</dbReference>
<dbReference type="SUPFAM" id="SSF47113">
    <property type="entry name" value="Histone-fold"/>
    <property type="match status" value="1"/>
</dbReference>
<dbReference type="GeneID" id="54299424"/>
<reference evidence="9" key="1">
    <citation type="journal article" date="2020" name="Stud. Mycol.">
        <title>101 Dothideomycetes genomes: a test case for predicting lifestyles and emergence of pathogens.</title>
        <authorList>
            <person name="Haridas S."/>
            <person name="Albert R."/>
            <person name="Binder M."/>
            <person name="Bloem J."/>
            <person name="Labutti K."/>
            <person name="Salamov A."/>
            <person name="Andreopoulos B."/>
            <person name="Baker S."/>
            <person name="Barry K."/>
            <person name="Bills G."/>
            <person name="Bluhm B."/>
            <person name="Cannon C."/>
            <person name="Castanera R."/>
            <person name="Culley D."/>
            <person name="Daum C."/>
            <person name="Ezra D."/>
            <person name="Gonzalez J."/>
            <person name="Henrissat B."/>
            <person name="Kuo A."/>
            <person name="Liang C."/>
            <person name="Lipzen A."/>
            <person name="Lutzoni F."/>
            <person name="Magnuson J."/>
            <person name="Mondo S."/>
            <person name="Nolan M."/>
            <person name="Ohm R."/>
            <person name="Pangilinan J."/>
            <person name="Park H.-J."/>
            <person name="Ramirez L."/>
            <person name="Alfaro M."/>
            <person name="Sun H."/>
            <person name="Tritt A."/>
            <person name="Yoshinaga Y."/>
            <person name="Zwiers L.-H."/>
            <person name="Turgeon B."/>
            <person name="Goodwin S."/>
            <person name="Spatafora J."/>
            <person name="Crous P."/>
            <person name="Grigoriev I."/>
        </authorList>
    </citation>
    <scope>NUCLEOTIDE SEQUENCE</scope>
    <source>
        <strain evidence="9">CBS 121167</strain>
    </source>
</reference>
<comment type="function">
    <text evidence="8">Core component of nucleosome. Nucleosomes wrap and compact DNA into chromatin, limiting DNA accessibility to the cellular machineries which require DNA as a template. Histones thereby play a central role in transcription regulation, DNA repair, DNA replication and chromosomal stability. DNA accessibility is regulated via a complex set of post-translational modifications of histones, also called histone code, and nucleosome remodeling.</text>
</comment>
<gene>
    <name evidence="9" type="ORF">K452DRAFT_296601</name>
</gene>
<dbReference type="PRINTS" id="PR00623">
    <property type="entry name" value="HISTONEH4"/>
</dbReference>
<dbReference type="RefSeq" id="XP_033399304.1">
    <property type="nucleotide sequence ID" value="XM_033541927.1"/>
</dbReference>
<comment type="subcellular location">
    <subcellularLocation>
        <location evidence="2">Chromosome</location>
    </subcellularLocation>
    <subcellularLocation>
        <location evidence="1">Nucleus</location>
    </subcellularLocation>
</comment>
<comment type="similarity">
    <text evidence="3 8">Belongs to the histone H4 family.</text>
</comment>
<dbReference type="EMBL" id="ML995481">
    <property type="protein sequence ID" value="KAF2143592.1"/>
    <property type="molecule type" value="Genomic_DNA"/>
</dbReference>
<protein>
    <recommendedName>
        <fullName evidence="8">Histone H4</fullName>
    </recommendedName>
</protein>
<proteinExistence type="inferred from homology"/>
<dbReference type="GO" id="GO:0046982">
    <property type="term" value="F:protein heterodimerization activity"/>
    <property type="evidence" value="ECO:0007669"/>
    <property type="project" value="InterPro"/>
</dbReference>
<evidence type="ECO:0000256" key="8">
    <source>
        <dbReference type="RuleBase" id="RU000528"/>
    </source>
</evidence>
<dbReference type="InterPro" id="IPR001951">
    <property type="entry name" value="Histone_H4"/>
</dbReference>
<evidence type="ECO:0000256" key="3">
    <source>
        <dbReference type="ARBA" id="ARBA00006564"/>
    </source>
</evidence>
<evidence type="ECO:0000256" key="1">
    <source>
        <dbReference type="ARBA" id="ARBA00004123"/>
    </source>
</evidence>
<keyword evidence="4 8" id="KW-0158">Chromosome</keyword>
<dbReference type="OrthoDB" id="3919494at2759"/>
<dbReference type="PANTHER" id="PTHR10484">
    <property type="entry name" value="HISTONE H4"/>
    <property type="match status" value="1"/>
</dbReference>
<evidence type="ECO:0000256" key="7">
    <source>
        <dbReference type="ARBA" id="ARBA00023269"/>
    </source>
</evidence>
<accession>A0A6A6BHG9</accession>
<dbReference type="GO" id="GO:0030527">
    <property type="term" value="F:structural constituent of chromatin"/>
    <property type="evidence" value="ECO:0007669"/>
    <property type="project" value="InterPro"/>
</dbReference>
<dbReference type="GO" id="GO:0005634">
    <property type="term" value="C:nucleus"/>
    <property type="evidence" value="ECO:0007669"/>
    <property type="project" value="UniProtKB-SubCell"/>
</dbReference>
<organism evidence="9 10">
    <name type="scientific">Aplosporella prunicola CBS 121167</name>
    <dbReference type="NCBI Taxonomy" id="1176127"/>
    <lineage>
        <taxon>Eukaryota</taxon>
        <taxon>Fungi</taxon>
        <taxon>Dikarya</taxon>
        <taxon>Ascomycota</taxon>
        <taxon>Pezizomycotina</taxon>
        <taxon>Dothideomycetes</taxon>
        <taxon>Dothideomycetes incertae sedis</taxon>
        <taxon>Botryosphaeriales</taxon>
        <taxon>Aplosporellaceae</taxon>
        <taxon>Aplosporella</taxon>
    </lineage>
</organism>
<dbReference type="GO" id="GO:0003677">
    <property type="term" value="F:DNA binding"/>
    <property type="evidence" value="ECO:0007669"/>
    <property type="project" value="UniProtKB-KW"/>
</dbReference>
<keyword evidence="6 8" id="KW-0539">Nucleus</keyword>
<dbReference type="InterPro" id="IPR009072">
    <property type="entry name" value="Histone-fold"/>
</dbReference>
<evidence type="ECO:0000313" key="9">
    <source>
        <dbReference type="EMBL" id="KAF2143592.1"/>
    </source>
</evidence>
<evidence type="ECO:0000313" key="10">
    <source>
        <dbReference type="Proteomes" id="UP000799438"/>
    </source>
</evidence>
<evidence type="ECO:0000256" key="6">
    <source>
        <dbReference type="ARBA" id="ARBA00023242"/>
    </source>
</evidence>
<dbReference type="GO" id="GO:0000786">
    <property type="term" value="C:nucleosome"/>
    <property type="evidence" value="ECO:0007669"/>
    <property type="project" value="UniProtKB-KW"/>
</dbReference>
<sequence>MSTSKKKIQIPAKHIGAGKSPAYRRHRKILKDSILGVTRPSIRRIARRAGVYRISEPIYNSLREVIRTKLYELLRAIVTVVEYRDRKTVTVADVVWVLKRQGRAIYGFGEGERV</sequence>
<dbReference type="SMART" id="SM00417">
    <property type="entry name" value="H4"/>
    <property type="match status" value="1"/>
</dbReference>
<evidence type="ECO:0000256" key="4">
    <source>
        <dbReference type="ARBA" id="ARBA00022454"/>
    </source>
</evidence>
<keyword evidence="10" id="KW-1185">Reference proteome</keyword>
<evidence type="ECO:0000256" key="5">
    <source>
        <dbReference type="ARBA" id="ARBA00023125"/>
    </source>
</evidence>
<dbReference type="CDD" id="cd22912">
    <property type="entry name" value="HFD_H4"/>
    <property type="match status" value="1"/>
</dbReference>
<keyword evidence="7 8" id="KW-0544">Nucleosome core</keyword>
<dbReference type="AlphaFoldDB" id="A0A6A6BHG9"/>
<evidence type="ECO:0000256" key="2">
    <source>
        <dbReference type="ARBA" id="ARBA00004286"/>
    </source>
</evidence>